<dbReference type="GO" id="GO:0003676">
    <property type="term" value="F:nucleic acid binding"/>
    <property type="evidence" value="ECO:0007669"/>
    <property type="project" value="InterPro"/>
</dbReference>
<dbReference type="InterPro" id="IPR004875">
    <property type="entry name" value="DDE_SF_endonuclease_dom"/>
</dbReference>
<proteinExistence type="predicted"/>
<evidence type="ECO:0000259" key="2">
    <source>
        <dbReference type="Pfam" id="PF03184"/>
    </source>
</evidence>
<evidence type="ECO:0000256" key="1">
    <source>
        <dbReference type="SAM" id="MobiDB-lite"/>
    </source>
</evidence>
<accession>A0A0C3ET90</accession>
<dbReference type="OrthoDB" id="3257623at2759"/>
<organism evidence="3 4">
    <name type="scientific">Piloderma croceum (strain F 1598)</name>
    <dbReference type="NCBI Taxonomy" id="765440"/>
    <lineage>
        <taxon>Eukaryota</taxon>
        <taxon>Fungi</taxon>
        <taxon>Dikarya</taxon>
        <taxon>Basidiomycota</taxon>
        <taxon>Agaricomycotina</taxon>
        <taxon>Agaricomycetes</taxon>
        <taxon>Agaricomycetidae</taxon>
        <taxon>Atheliales</taxon>
        <taxon>Atheliaceae</taxon>
        <taxon>Piloderma</taxon>
    </lineage>
</organism>
<reference evidence="3 4" key="1">
    <citation type="submission" date="2014-04" db="EMBL/GenBank/DDBJ databases">
        <authorList>
            <consortium name="DOE Joint Genome Institute"/>
            <person name="Kuo A."/>
            <person name="Tarkka M."/>
            <person name="Buscot F."/>
            <person name="Kohler A."/>
            <person name="Nagy L.G."/>
            <person name="Floudas D."/>
            <person name="Copeland A."/>
            <person name="Barry K.W."/>
            <person name="Cichocki N."/>
            <person name="Veneault-Fourrey C."/>
            <person name="LaButti K."/>
            <person name="Lindquist E.A."/>
            <person name="Lipzen A."/>
            <person name="Lundell T."/>
            <person name="Morin E."/>
            <person name="Murat C."/>
            <person name="Sun H."/>
            <person name="Tunlid A."/>
            <person name="Henrissat B."/>
            <person name="Grigoriev I.V."/>
            <person name="Hibbett D.S."/>
            <person name="Martin F."/>
            <person name="Nordberg H.P."/>
            <person name="Cantor M.N."/>
            <person name="Hua S.X."/>
        </authorList>
    </citation>
    <scope>NUCLEOTIDE SEQUENCE [LARGE SCALE GENOMIC DNA]</scope>
    <source>
        <strain evidence="3 4">F 1598</strain>
    </source>
</reference>
<name>A0A0C3ET90_PILCF</name>
<keyword evidence="4" id="KW-1185">Reference proteome</keyword>
<sequence length="747" mass="84293">MGNSTDKEKKKKSAAAAKAKPPAKAKPWRARKLTSKAASQKNHMQDDTNSSDKGGDGEDGEDGRDVLQEDIDWKDVALSEALISAITNDLMIKQALFPSPGSNVSGSKGGEKPKTDFHWQLCQILFTDHETYGLALHKAEVCTVVKKRAAWKRTWGIKIKNRLKKDKLSEAHPEKRARCVNIDIGKVMDIEMVGTSEDKASIQPVPRGKCVLIALVTNPKPSVHAGDDLPMKQTTLDDLRWSVWETKIEKQAQIKKDTEDWREEAEAEWAQDAVDVLLKARRKCEAARDRKRASRTCIKALKLKLPKQNINEVLHDNNTESNVDWSANAIAKRLSLDHPKLFKNITRGVIYKWIDKETKQGWSAATKKNLERQHALAGSSQTGIFAKYPEIVQEIKAKLQGLCTSGLAVNVLVVRSIMLAIIKERQPDLLQMFKCSEYYVRSFLESVMDWTPRRGTQTAAHLPPDAEDKCEEAFFRWVYCMKWHNIPLKASLEFQDANKMLTVLQLNVNFDQIGNHILPSNVKDEKRAYTLLVASTADGDFLPFQQVWSGASDHSLPSQRAPQMQDAIDRGFNFAFAKSAKKTSHFSTLKTMKEWIENILVPWRDGVIESDPDLDEDQMAIVYLDCYPVHTGKEFRCYVWQKFPYIILCFVPANCTGMMQPADIGLNWVIKHCIKQAQMNYLIKAHQQQLSNGLTPEQVKISTSLPELRDASVAGIVEVYDFMTGPTGRDLVKKSPTCFHGLPMDST</sequence>
<evidence type="ECO:0000313" key="3">
    <source>
        <dbReference type="EMBL" id="KIM71309.1"/>
    </source>
</evidence>
<dbReference type="Pfam" id="PF03184">
    <property type="entry name" value="DDE_1"/>
    <property type="match status" value="1"/>
</dbReference>
<dbReference type="HOGENOM" id="CLU_372179_0_0_1"/>
<feature type="region of interest" description="Disordered" evidence="1">
    <location>
        <begin position="1"/>
        <end position="64"/>
    </location>
</feature>
<dbReference type="InParanoid" id="A0A0C3ET90"/>
<dbReference type="Proteomes" id="UP000054166">
    <property type="component" value="Unassembled WGS sequence"/>
</dbReference>
<feature type="compositionally biased region" description="Basic residues" evidence="1">
    <location>
        <begin position="21"/>
        <end position="34"/>
    </location>
</feature>
<dbReference type="AlphaFoldDB" id="A0A0C3ET90"/>
<feature type="domain" description="DDE-1" evidence="2">
    <location>
        <begin position="587"/>
        <end position="692"/>
    </location>
</feature>
<reference evidence="4" key="2">
    <citation type="submission" date="2015-01" db="EMBL/GenBank/DDBJ databases">
        <title>Evolutionary Origins and Diversification of the Mycorrhizal Mutualists.</title>
        <authorList>
            <consortium name="DOE Joint Genome Institute"/>
            <consortium name="Mycorrhizal Genomics Consortium"/>
            <person name="Kohler A."/>
            <person name="Kuo A."/>
            <person name="Nagy L.G."/>
            <person name="Floudas D."/>
            <person name="Copeland A."/>
            <person name="Barry K.W."/>
            <person name="Cichocki N."/>
            <person name="Veneault-Fourrey C."/>
            <person name="LaButti K."/>
            <person name="Lindquist E.A."/>
            <person name="Lipzen A."/>
            <person name="Lundell T."/>
            <person name="Morin E."/>
            <person name="Murat C."/>
            <person name="Riley R."/>
            <person name="Ohm R."/>
            <person name="Sun H."/>
            <person name="Tunlid A."/>
            <person name="Henrissat B."/>
            <person name="Grigoriev I.V."/>
            <person name="Hibbett D.S."/>
            <person name="Martin F."/>
        </authorList>
    </citation>
    <scope>NUCLEOTIDE SEQUENCE [LARGE SCALE GENOMIC DNA]</scope>
    <source>
        <strain evidence="4">F 1598</strain>
    </source>
</reference>
<protein>
    <recommendedName>
        <fullName evidence="2">DDE-1 domain-containing protein</fullName>
    </recommendedName>
</protein>
<gene>
    <name evidence="3" type="ORF">PILCRDRAFT_17183</name>
</gene>
<evidence type="ECO:0000313" key="4">
    <source>
        <dbReference type="Proteomes" id="UP000054166"/>
    </source>
</evidence>
<dbReference type="EMBL" id="KN833362">
    <property type="protein sequence ID" value="KIM71309.1"/>
    <property type="molecule type" value="Genomic_DNA"/>
</dbReference>